<keyword evidence="9 19" id="KW-0808">Transferase</keyword>
<keyword evidence="15" id="KW-0511">Multifunctional enzyme</keyword>
<comment type="caution">
    <text evidence="19">The sequence shown here is derived from an EMBL/GenBank/DDBJ whole genome shotgun (WGS) entry which is preliminary data.</text>
</comment>
<dbReference type="Proteomes" id="UP001299220">
    <property type="component" value="Unassembled WGS sequence"/>
</dbReference>
<dbReference type="PANTHER" id="PTHR22749">
    <property type="entry name" value="RIBOFLAVIN KINASE/FMN ADENYLYLTRANSFERASE"/>
    <property type="match status" value="1"/>
</dbReference>
<comment type="catalytic activity">
    <reaction evidence="16">
        <text>riboflavin + ATP = FMN + ADP + H(+)</text>
        <dbReference type="Rhea" id="RHEA:14357"/>
        <dbReference type="ChEBI" id="CHEBI:15378"/>
        <dbReference type="ChEBI" id="CHEBI:30616"/>
        <dbReference type="ChEBI" id="CHEBI:57986"/>
        <dbReference type="ChEBI" id="CHEBI:58210"/>
        <dbReference type="ChEBI" id="CHEBI:456216"/>
        <dbReference type="EC" id="2.7.1.26"/>
    </reaction>
</comment>
<comment type="pathway">
    <text evidence="2">Cofactor biosynthesis; FMN biosynthesis; FMN from riboflavin (ATP route): step 1/1.</text>
</comment>
<evidence type="ECO:0000256" key="16">
    <source>
        <dbReference type="ARBA" id="ARBA00047880"/>
    </source>
</evidence>
<dbReference type="Gene3D" id="2.40.30.30">
    <property type="entry name" value="Riboflavin kinase-like"/>
    <property type="match status" value="1"/>
</dbReference>
<dbReference type="GO" id="GO:0008531">
    <property type="term" value="F:riboflavin kinase activity"/>
    <property type="evidence" value="ECO:0007669"/>
    <property type="project" value="UniProtKB-EC"/>
</dbReference>
<evidence type="ECO:0000256" key="13">
    <source>
        <dbReference type="ARBA" id="ARBA00022827"/>
    </source>
</evidence>
<evidence type="ECO:0000256" key="17">
    <source>
        <dbReference type="ARBA" id="ARBA00049494"/>
    </source>
</evidence>
<evidence type="ECO:0000256" key="3">
    <source>
        <dbReference type="ARBA" id="ARBA00010214"/>
    </source>
</evidence>
<dbReference type="EC" id="2.7.7.2" evidence="5"/>
<evidence type="ECO:0000256" key="14">
    <source>
        <dbReference type="ARBA" id="ARBA00022840"/>
    </source>
</evidence>
<evidence type="ECO:0000256" key="1">
    <source>
        <dbReference type="ARBA" id="ARBA00004726"/>
    </source>
</evidence>
<dbReference type="GO" id="GO:0003919">
    <property type="term" value="F:FMN adenylyltransferase activity"/>
    <property type="evidence" value="ECO:0007669"/>
    <property type="project" value="UniProtKB-EC"/>
</dbReference>
<dbReference type="InterPro" id="IPR023465">
    <property type="entry name" value="Riboflavin_kinase_dom_sf"/>
</dbReference>
<dbReference type="NCBIfam" id="TIGR00083">
    <property type="entry name" value="ribF"/>
    <property type="match status" value="1"/>
</dbReference>
<dbReference type="RefSeq" id="WP_235323758.1">
    <property type="nucleotide sequence ID" value="NZ_JAFBIT010000002.1"/>
</dbReference>
<dbReference type="EMBL" id="JAFBIT010000002">
    <property type="protein sequence ID" value="MCF2652729.1"/>
    <property type="molecule type" value="Genomic_DNA"/>
</dbReference>
<dbReference type="SUPFAM" id="SSF52374">
    <property type="entry name" value="Nucleotidylyl transferase"/>
    <property type="match status" value="1"/>
</dbReference>
<keyword evidence="8" id="KW-0288">FMN</keyword>
<dbReference type="Gene3D" id="3.40.50.620">
    <property type="entry name" value="HUPs"/>
    <property type="match status" value="1"/>
</dbReference>
<name>A0ABS9CS06_9FIRM</name>
<dbReference type="InterPro" id="IPR015865">
    <property type="entry name" value="Riboflavin_kinase_bac/euk"/>
</dbReference>
<evidence type="ECO:0000256" key="12">
    <source>
        <dbReference type="ARBA" id="ARBA00022777"/>
    </source>
</evidence>
<evidence type="ECO:0000259" key="18">
    <source>
        <dbReference type="SMART" id="SM00904"/>
    </source>
</evidence>
<evidence type="ECO:0000256" key="2">
    <source>
        <dbReference type="ARBA" id="ARBA00005201"/>
    </source>
</evidence>
<dbReference type="InterPro" id="IPR023468">
    <property type="entry name" value="Riboflavin_kinase"/>
</dbReference>
<evidence type="ECO:0000313" key="19">
    <source>
        <dbReference type="EMBL" id="MCF2652729.1"/>
    </source>
</evidence>
<dbReference type="SUPFAM" id="SSF82114">
    <property type="entry name" value="Riboflavin kinase-like"/>
    <property type="match status" value="1"/>
</dbReference>
<comment type="pathway">
    <text evidence="1">Cofactor biosynthesis; FAD biosynthesis; FAD from FMN: step 1/1.</text>
</comment>
<dbReference type="InterPro" id="IPR014729">
    <property type="entry name" value="Rossmann-like_a/b/a_fold"/>
</dbReference>
<reference evidence="19 20" key="1">
    <citation type="submission" date="2020-12" db="EMBL/GenBank/DDBJ databases">
        <title>Whole genome sequences of gut porcine anaerobes.</title>
        <authorList>
            <person name="Kubasova T."/>
            <person name="Jahodarova E."/>
            <person name="Rychlik I."/>
        </authorList>
    </citation>
    <scope>NUCLEOTIDE SEQUENCE [LARGE SCALE GENOMIC DNA]</scope>
    <source>
        <strain evidence="19 20">An867</strain>
    </source>
</reference>
<dbReference type="EC" id="2.7.1.26" evidence="4"/>
<feature type="domain" description="Riboflavin kinase" evidence="18">
    <location>
        <begin position="191"/>
        <end position="315"/>
    </location>
</feature>
<dbReference type="Pfam" id="PF06574">
    <property type="entry name" value="FAD_syn"/>
    <property type="match status" value="1"/>
</dbReference>
<comment type="catalytic activity">
    <reaction evidence="17">
        <text>FMN + ATP + H(+) = FAD + diphosphate</text>
        <dbReference type="Rhea" id="RHEA:17237"/>
        <dbReference type="ChEBI" id="CHEBI:15378"/>
        <dbReference type="ChEBI" id="CHEBI:30616"/>
        <dbReference type="ChEBI" id="CHEBI:33019"/>
        <dbReference type="ChEBI" id="CHEBI:57692"/>
        <dbReference type="ChEBI" id="CHEBI:58210"/>
        <dbReference type="EC" id="2.7.7.2"/>
    </reaction>
</comment>
<evidence type="ECO:0000256" key="7">
    <source>
        <dbReference type="ARBA" id="ARBA00022630"/>
    </source>
</evidence>
<dbReference type="SMART" id="SM00904">
    <property type="entry name" value="Flavokinase"/>
    <property type="match status" value="1"/>
</dbReference>
<evidence type="ECO:0000256" key="11">
    <source>
        <dbReference type="ARBA" id="ARBA00022741"/>
    </source>
</evidence>
<keyword evidence="7" id="KW-0285">Flavoprotein</keyword>
<keyword evidence="11" id="KW-0547">Nucleotide-binding</keyword>
<organism evidence="19 20">
    <name type="scientific">Anaeromassilibacillus senegalensis</name>
    <dbReference type="NCBI Taxonomy" id="1673717"/>
    <lineage>
        <taxon>Bacteria</taxon>
        <taxon>Bacillati</taxon>
        <taxon>Bacillota</taxon>
        <taxon>Clostridia</taxon>
        <taxon>Eubacteriales</taxon>
        <taxon>Acutalibacteraceae</taxon>
        <taxon>Anaeromassilibacillus</taxon>
    </lineage>
</organism>
<proteinExistence type="inferred from homology"/>
<evidence type="ECO:0000256" key="6">
    <source>
        <dbReference type="ARBA" id="ARBA00018483"/>
    </source>
</evidence>
<evidence type="ECO:0000256" key="10">
    <source>
        <dbReference type="ARBA" id="ARBA00022695"/>
    </source>
</evidence>
<evidence type="ECO:0000256" key="9">
    <source>
        <dbReference type="ARBA" id="ARBA00022679"/>
    </source>
</evidence>
<keyword evidence="20" id="KW-1185">Reference proteome</keyword>
<dbReference type="InterPro" id="IPR002606">
    <property type="entry name" value="Riboflavin_kinase_bac"/>
</dbReference>
<keyword evidence="13" id="KW-0274">FAD</keyword>
<accession>A0ABS9CS06</accession>
<keyword evidence="10 19" id="KW-0548">Nucleotidyltransferase</keyword>
<evidence type="ECO:0000256" key="5">
    <source>
        <dbReference type="ARBA" id="ARBA00012393"/>
    </source>
</evidence>
<keyword evidence="14" id="KW-0067">ATP-binding</keyword>
<evidence type="ECO:0000313" key="20">
    <source>
        <dbReference type="Proteomes" id="UP001299220"/>
    </source>
</evidence>
<dbReference type="Pfam" id="PF01687">
    <property type="entry name" value="Flavokinase"/>
    <property type="match status" value="1"/>
</dbReference>
<evidence type="ECO:0000256" key="15">
    <source>
        <dbReference type="ARBA" id="ARBA00023268"/>
    </source>
</evidence>
<dbReference type="PANTHER" id="PTHR22749:SF6">
    <property type="entry name" value="RIBOFLAVIN KINASE"/>
    <property type="match status" value="1"/>
</dbReference>
<evidence type="ECO:0000256" key="8">
    <source>
        <dbReference type="ARBA" id="ARBA00022643"/>
    </source>
</evidence>
<dbReference type="CDD" id="cd02064">
    <property type="entry name" value="FAD_synthetase_N"/>
    <property type="match status" value="1"/>
</dbReference>
<sequence length="669" mass="74270">MSNHSQWNKEGNDTMHVIRNTEEISQYIGERETAVALGAFDGLHIGHRAVIREAVESGLVPVVFTFRDNPAERLGGRCRYLTTMEERLAIFESWGVQYVVMPDFSDVAAWPAERFLNLLRFGLHARVVTCGADFRFGKFAAGDAAWLARSCALRGAELHVVNTVQYKGETVSATRIRGAIERGEMEDAAAMLGRPFGFCFEVVHGNHIGHTIGTPTINQHFPERFILPRFGVYASAVHLGDRLCCGVTNVGVKPTVGSDRALSETWIPDFSGDLYGKSLRLELLGFIRDERKFPDLDALKAEINRNAVQARAIFNAYESGLSENNKQEKSAWKVYFDGGFWGRRSRERAGREIPVNKSFSWGGSAWRVPSVYVCGAGLVVDFCMEVEPERLKVFLDKWRAQDEAQLSDEVREQIEAENPLHPAFSAAAKLNGKTLTQHRWSGISWVPASYRAEDELPDEEAARALEHYGLDASRGWAMRRVSFPWATKRKPALRTLSLTLTQEPKPVPGPHFETPGTEQITLTHPVTGKAHTLTVQALEPQTADWKDHPFGAGWSLPEQYAMMTYTLSPDLSESEFSVRDCVRGDEPKAVRKPENAFLPEAHSDACIGVIGGADGPTAVFLTGKGKTEAPKLHAACSALHFEPAARIEWCTAFRVKTVPDQTVVCIGEE</sequence>
<comment type="similarity">
    <text evidence="3">Belongs to the RibF family.</text>
</comment>
<keyword evidence="12" id="KW-0418">Kinase</keyword>
<gene>
    <name evidence="19" type="primary">ribF</name>
    <name evidence="19" type="ORF">JQM67_08945</name>
</gene>
<dbReference type="InterPro" id="IPR015864">
    <property type="entry name" value="FAD_synthase"/>
</dbReference>
<evidence type="ECO:0000256" key="4">
    <source>
        <dbReference type="ARBA" id="ARBA00012105"/>
    </source>
</evidence>
<protein>
    <recommendedName>
        <fullName evidence="6">Bifunctional riboflavin kinase/FMN adenylyltransferase</fullName>
        <ecNumber evidence="4">2.7.1.26</ecNumber>
        <ecNumber evidence="5">2.7.7.2</ecNumber>
    </recommendedName>
</protein>